<keyword evidence="8 9" id="KW-0472">Membrane</keyword>
<reference evidence="10 11" key="1">
    <citation type="submission" date="2024-06" db="EMBL/GenBank/DDBJ databases">
        <authorList>
            <person name="Chen R.Y."/>
        </authorList>
    </citation>
    <scope>NUCLEOTIDE SEQUENCE [LARGE SCALE GENOMIC DNA]</scope>
    <source>
        <strain evidence="10 11">D2</strain>
    </source>
</reference>
<dbReference type="InterPro" id="IPR001901">
    <property type="entry name" value="Translocase_SecE/Sec61-g"/>
</dbReference>
<keyword evidence="7 9" id="KW-0811">Translocation</keyword>
<comment type="caution">
    <text evidence="9">Lacks conserved residue(s) required for the propagation of feature annotation.</text>
</comment>
<comment type="caution">
    <text evidence="10">The sequence shown here is derived from an EMBL/GenBank/DDBJ whole genome shotgun (WGS) entry which is preliminary data.</text>
</comment>
<keyword evidence="11" id="KW-1185">Reference proteome</keyword>
<dbReference type="PRINTS" id="PR01650">
    <property type="entry name" value="SECETRNLCASE"/>
</dbReference>
<dbReference type="InterPro" id="IPR038379">
    <property type="entry name" value="SecE_sf"/>
</dbReference>
<comment type="subunit">
    <text evidence="9">Component of the Sec protein translocase complex. Heterotrimer consisting of SecY, SecE and SecG subunits. The heterotrimers can form oligomers, although 1 heterotrimer is thought to be able to translocate proteins. Interacts with the ribosome. Interacts with SecDF, and other proteins may be involved. Interacts with SecA.</text>
</comment>
<evidence type="ECO:0000256" key="7">
    <source>
        <dbReference type="ARBA" id="ARBA00023010"/>
    </source>
</evidence>
<dbReference type="HAMAP" id="MF_00422">
    <property type="entry name" value="SecE"/>
    <property type="match status" value="1"/>
</dbReference>
<dbReference type="RefSeq" id="WP_143871241.1">
    <property type="nucleotide sequence ID" value="NZ_CP041660.1"/>
</dbReference>
<proteinExistence type="inferred from homology"/>
<feature type="transmembrane region" description="Helical" evidence="9">
    <location>
        <begin position="40"/>
        <end position="59"/>
    </location>
</feature>
<keyword evidence="5 9" id="KW-0653">Protein transport</keyword>
<evidence type="ECO:0000256" key="3">
    <source>
        <dbReference type="ARBA" id="ARBA00022475"/>
    </source>
</evidence>
<dbReference type="PROSITE" id="PS01067">
    <property type="entry name" value="SECE_SEC61G"/>
    <property type="match status" value="1"/>
</dbReference>
<keyword evidence="6 9" id="KW-1133">Transmembrane helix</keyword>
<gene>
    <name evidence="9 10" type="primary">secE</name>
    <name evidence="10" type="ORF">ABS311_12475</name>
</gene>
<dbReference type="PANTHER" id="PTHR33910">
    <property type="entry name" value="PROTEIN TRANSLOCASE SUBUNIT SECE"/>
    <property type="match status" value="1"/>
</dbReference>
<sequence length="126" mass="13632">MSVETENQGSSFDSIKWILTFAILTAAVVGNYMYTEQVSVLWRAIAVVAAVVVAGLIAAQTSKGRDALSFAKESRTEVRKVIWPTRDEALRTTAIVLVATLIMSLILWGLDGIMVRAVSFLTGLGL</sequence>
<comment type="subcellular location">
    <subcellularLocation>
        <location evidence="1">Membrane</location>
    </subcellularLocation>
</comment>
<evidence type="ECO:0000256" key="4">
    <source>
        <dbReference type="ARBA" id="ARBA00022692"/>
    </source>
</evidence>
<name>A0ABV1RIB9_9ALTE</name>
<dbReference type="EMBL" id="JBELOE010000219">
    <property type="protein sequence ID" value="MER2492692.1"/>
    <property type="molecule type" value="Genomic_DNA"/>
</dbReference>
<feature type="transmembrane region" description="Helical" evidence="9">
    <location>
        <begin position="89"/>
        <end position="110"/>
    </location>
</feature>
<evidence type="ECO:0000256" key="2">
    <source>
        <dbReference type="ARBA" id="ARBA00022448"/>
    </source>
</evidence>
<evidence type="ECO:0000256" key="9">
    <source>
        <dbReference type="HAMAP-Rule" id="MF_00422"/>
    </source>
</evidence>
<dbReference type="NCBIfam" id="TIGR00964">
    <property type="entry name" value="secE_bact"/>
    <property type="match status" value="1"/>
</dbReference>
<dbReference type="PANTHER" id="PTHR33910:SF1">
    <property type="entry name" value="PROTEIN TRANSLOCASE SUBUNIT SECE"/>
    <property type="match status" value="1"/>
</dbReference>
<evidence type="ECO:0000313" key="10">
    <source>
        <dbReference type="EMBL" id="MER2492692.1"/>
    </source>
</evidence>
<evidence type="ECO:0000256" key="5">
    <source>
        <dbReference type="ARBA" id="ARBA00022927"/>
    </source>
</evidence>
<dbReference type="Proteomes" id="UP001467690">
    <property type="component" value="Unassembled WGS sequence"/>
</dbReference>
<protein>
    <recommendedName>
        <fullName evidence="9">Protein translocase subunit SecE</fullName>
    </recommendedName>
</protein>
<evidence type="ECO:0000313" key="11">
    <source>
        <dbReference type="Proteomes" id="UP001467690"/>
    </source>
</evidence>
<feature type="transmembrane region" description="Helical" evidence="9">
    <location>
        <begin position="17"/>
        <end position="34"/>
    </location>
</feature>
<comment type="similarity">
    <text evidence="9">Belongs to the SecE/SEC61-gamma family.</text>
</comment>
<accession>A0ABV1RIB9</accession>
<evidence type="ECO:0000256" key="1">
    <source>
        <dbReference type="ARBA" id="ARBA00004370"/>
    </source>
</evidence>
<dbReference type="NCBIfam" id="NF004372">
    <property type="entry name" value="PRK05740.1-2"/>
    <property type="match status" value="1"/>
</dbReference>
<keyword evidence="3 9" id="KW-1003">Cell membrane</keyword>
<organism evidence="10 11">
    <name type="scientific">Catenovulum sediminis</name>
    <dbReference type="NCBI Taxonomy" id="1740262"/>
    <lineage>
        <taxon>Bacteria</taxon>
        <taxon>Pseudomonadati</taxon>
        <taxon>Pseudomonadota</taxon>
        <taxon>Gammaproteobacteria</taxon>
        <taxon>Alteromonadales</taxon>
        <taxon>Alteromonadaceae</taxon>
        <taxon>Catenovulum</taxon>
    </lineage>
</organism>
<dbReference type="Pfam" id="PF00584">
    <property type="entry name" value="SecE"/>
    <property type="match status" value="1"/>
</dbReference>
<dbReference type="InterPro" id="IPR005807">
    <property type="entry name" value="SecE_bac"/>
</dbReference>
<evidence type="ECO:0000256" key="6">
    <source>
        <dbReference type="ARBA" id="ARBA00022989"/>
    </source>
</evidence>
<dbReference type="Gene3D" id="1.20.5.1030">
    <property type="entry name" value="Preprotein translocase secy subunit"/>
    <property type="match status" value="1"/>
</dbReference>
<evidence type="ECO:0000256" key="8">
    <source>
        <dbReference type="ARBA" id="ARBA00023136"/>
    </source>
</evidence>
<comment type="function">
    <text evidence="9">Essential subunit of the Sec protein translocation channel SecYEG. Clamps together the 2 halves of SecY. May contact the channel plug during translocation.</text>
</comment>
<keyword evidence="2 9" id="KW-0813">Transport</keyword>
<keyword evidence="4 9" id="KW-0812">Transmembrane</keyword>